<evidence type="ECO:0000259" key="3">
    <source>
        <dbReference type="Pfam" id="PF13518"/>
    </source>
</evidence>
<dbReference type="SUPFAM" id="SSF46689">
    <property type="entry name" value="Homeodomain-like"/>
    <property type="match status" value="1"/>
</dbReference>
<dbReference type="InterPro" id="IPR052057">
    <property type="entry name" value="IS150/IS1296_orfA-like"/>
</dbReference>
<proteinExistence type="inferred from homology"/>
<comment type="caution">
    <text evidence="4">The sequence shown here is derived from an EMBL/GenBank/DDBJ whole genome shotgun (WGS) entry which is preliminary data.</text>
</comment>
<keyword evidence="5" id="KW-1185">Reference proteome</keyword>
<name>C2EQC9_9LACO</name>
<dbReference type="HOGENOM" id="CLU_027402_17_4_9"/>
<comment type="similarity">
    <text evidence="1">Belongs to the IS150/IS1296 orfA family.</text>
</comment>
<dbReference type="EMBL" id="ACGU01000100">
    <property type="protein sequence ID" value="EEJ71258.1"/>
    <property type="molecule type" value="Genomic_DNA"/>
</dbReference>
<feature type="domain" description="Insertion element IS150 protein InsJ-like helix-turn-helix" evidence="3">
    <location>
        <begin position="161"/>
        <end position="213"/>
    </location>
</feature>
<gene>
    <name evidence="4" type="ORF">HMPREF0548_1875</name>
</gene>
<dbReference type="Proteomes" id="UP000005583">
    <property type="component" value="Unassembled WGS sequence"/>
</dbReference>
<dbReference type="GO" id="GO:0043565">
    <property type="term" value="F:sequence-specific DNA binding"/>
    <property type="evidence" value="ECO:0007669"/>
    <property type="project" value="InterPro"/>
</dbReference>
<feature type="coiled-coil region" evidence="2">
    <location>
        <begin position="218"/>
        <end position="254"/>
    </location>
</feature>
<sequence>DTIPLKWTIEIHKVFNYSRRWDFIMPRKSKYSFEQKLWAVKQYLNGNMSAIEIAKTLNMTVKSGDHRVREWAYQYQSNRGKFFNNAQHNSHYSKEFKEMVVKEYLAGRRTSDSLANKYGIRSGGTVRIWVSKYNSHIENRDYDPHPEAYMTKARRKTTQPERIQTVQYCLDHDKNYAKAAAKFSCSYQQVYSWTQKYLADGEAGLIDRRGKRKQPGKLSELDLANRRIKELERKLKEEQTKNEFLKKLDQLERMCLPGSQNTDKPQSEDAGN</sequence>
<accession>C2EQC9</accession>
<dbReference type="PANTHER" id="PTHR33795:SF1">
    <property type="entry name" value="INSERTION ELEMENT IS150 PROTEIN INSJ"/>
    <property type="match status" value="1"/>
</dbReference>
<evidence type="ECO:0000256" key="2">
    <source>
        <dbReference type="SAM" id="Coils"/>
    </source>
</evidence>
<evidence type="ECO:0000313" key="4">
    <source>
        <dbReference type="EMBL" id="EEJ71258.1"/>
    </source>
</evidence>
<dbReference type="InterPro" id="IPR055247">
    <property type="entry name" value="InsJ-like_HTH"/>
</dbReference>
<dbReference type="InterPro" id="IPR010921">
    <property type="entry name" value="Trp_repressor/repl_initiator"/>
</dbReference>
<feature type="non-terminal residue" evidence="4">
    <location>
        <position position="1"/>
    </location>
</feature>
<dbReference type="PANTHER" id="PTHR33795">
    <property type="entry name" value="INSERTION ELEMENT IS150 PROTEIN INSJ"/>
    <property type="match status" value="1"/>
</dbReference>
<organism evidence="4 5">
    <name type="scientific">Lactobacillus ultunensis DSM 16047</name>
    <dbReference type="NCBI Taxonomy" id="525365"/>
    <lineage>
        <taxon>Bacteria</taxon>
        <taxon>Bacillati</taxon>
        <taxon>Bacillota</taxon>
        <taxon>Bacilli</taxon>
        <taxon>Lactobacillales</taxon>
        <taxon>Lactobacillaceae</taxon>
        <taxon>Lactobacillus</taxon>
    </lineage>
</organism>
<reference evidence="4 5" key="1">
    <citation type="submission" date="2009-01" db="EMBL/GenBank/DDBJ databases">
        <authorList>
            <person name="Qin X."/>
            <person name="Bachman B."/>
            <person name="Battles P."/>
            <person name="Bell A."/>
            <person name="Bess C."/>
            <person name="Bickham C."/>
            <person name="Chaboub L."/>
            <person name="Chen D."/>
            <person name="Coyle M."/>
            <person name="Deiros D.R."/>
            <person name="Dinh H."/>
            <person name="Forbes L."/>
            <person name="Fowler G."/>
            <person name="Francisco L."/>
            <person name="Fu Q."/>
            <person name="Gubbala S."/>
            <person name="Hale W."/>
            <person name="Han Y."/>
            <person name="Hemphill L."/>
            <person name="Highlander S.K."/>
            <person name="Hirani K."/>
            <person name="Hogues M."/>
            <person name="Jackson L."/>
            <person name="Jakkamsetti A."/>
            <person name="Javaid M."/>
            <person name="Jiang H."/>
            <person name="Korchina V."/>
            <person name="Kovar C."/>
            <person name="Lara F."/>
            <person name="Lee S."/>
            <person name="Mata R."/>
            <person name="Mathew T."/>
            <person name="Moen C."/>
            <person name="Morales K."/>
            <person name="Munidasa M."/>
            <person name="Nazareth L."/>
            <person name="Ngo R."/>
            <person name="Nguyen L."/>
            <person name="Okwuonu G."/>
            <person name="Ongeri F."/>
            <person name="Patil S."/>
            <person name="Petrosino J."/>
            <person name="Pham C."/>
            <person name="Pham P."/>
            <person name="Pu L.-L."/>
            <person name="Puazo M."/>
            <person name="Raj R."/>
            <person name="Reid J."/>
            <person name="Rouhana J."/>
            <person name="Saada N."/>
            <person name="Shang Y."/>
            <person name="Simmons D."/>
            <person name="Thornton R."/>
            <person name="Warren J."/>
            <person name="Weissenberger G."/>
            <person name="Zhang J."/>
            <person name="Zhang L."/>
            <person name="Zhou C."/>
            <person name="Zhu D."/>
            <person name="Muzny D."/>
            <person name="Worley K."/>
            <person name="Gibbs R."/>
        </authorList>
    </citation>
    <scope>NUCLEOTIDE SEQUENCE [LARGE SCALE GENOMIC DNA]</scope>
    <source>
        <strain evidence="4 5">DSM 16047</strain>
    </source>
</reference>
<protein>
    <recommendedName>
        <fullName evidence="3">Insertion element IS150 protein InsJ-like helix-turn-helix domain-containing protein</fullName>
    </recommendedName>
</protein>
<evidence type="ECO:0000256" key="1">
    <source>
        <dbReference type="ARBA" id="ARBA00038232"/>
    </source>
</evidence>
<dbReference type="STRING" id="525365.HMPREF0548_1875"/>
<dbReference type="InterPro" id="IPR009057">
    <property type="entry name" value="Homeodomain-like_sf"/>
</dbReference>
<dbReference type="SUPFAM" id="SSF48295">
    <property type="entry name" value="TrpR-like"/>
    <property type="match status" value="2"/>
</dbReference>
<dbReference type="AlphaFoldDB" id="C2EQC9"/>
<evidence type="ECO:0000313" key="5">
    <source>
        <dbReference type="Proteomes" id="UP000005583"/>
    </source>
</evidence>
<dbReference type="Gene3D" id="1.10.10.10">
    <property type="entry name" value="Winged helix-like DNA-binding domain superfamily/Winged helix DNA-binding domain"/>
    <property type="match status" value="2"/>
</dbReference>
<keyword evidence="2" id="KW-0175">Coiled coil</keyword>
<dbReference type="InterPro" id="IPR036388">
    <property type="entry name" value="WH-like_DNA-bd_sf"/>
</dbReference>
<dbReference type="Pfam" id="PF13518">
    <property type="entry name" value="HTH_28"/>
    <property type="match status" value="1"/>
</dbReference>
<dbReference type="eggNOG" id="COG2963">
    <property type="taxonomic scope" value="Bacteria"/>
</dbReference>